<sequence>MDETDLRVNSKHAVKSLLGEQIGAFSLQGREIKEWFGGKWGRRINADRRNRAPSEHQTRCEITSRGSRRVFSSEELFLSAGNKGMVLGANGGGTEGIHLS</sequence>
<reference evidence="1 2" key="1">
    <citation type="submission" date="2021-06" db="EMBL/GenBank/DDBJ databases">
        <title>Caerostris extrusa draft genome.</title>
        <authorList>
            <person name="Kono N."/>
            <person name="Arakawa K."/>
        </authorList>
    </citation>
    <scope>NUCLEOTIDE SEQUENCE [LARGE SCALE GENOMIC DNA]</scope>
</reference>
<dbReference type="Proteomes" id="UP001054945">
    <property type="component" value="Unassembled WGS sequence"/>
</dbReference>
<dbReference type="EMBL" id="BPLR01017218">
    <property type="protein sequence ID" value="GIY89527.1"/>
    <property type="molecule type" value="Genomic_DNA"/>
</dbReference>
<evidence type="ECO:0000313" key="2">
    <source>
        <dbReference type="Proteomes" id="UP001054945"/>
    </source>
</evidence>
<keyword evidence="2" id="KW-1185">Reference proteome</keyword>
<evidence type="ECO:0000313" key="1">
    <source>
        <dbReference type="EMBL" id="GIY89527.1"/>
    </source>
</evidence>
<comment type="caution">
    <text evidence="1">The sequence shown here is derived from an EMBL/GenBank/DDBJ whole genome shotgun (WGS) entry which is preliminary data.</text>
</comment>
<protein>
    <submittedName>
        <fullName evidence="1">Uncharacterized protein</fullName>
    </submittedName>
</protein>
<proteinExistence type="predicted"/>
<name>A0AAV4X302_CAEEX</name>
<gene>
    <name evidence="1" type="ORF">CEXT_350641</name>
</gene>
<accession>A0AAV4X302</accession>
<dbReference type="AlphaFoldDB" id="A0AAV4X302"/>
<organism evidence="1 2">
    <name type="scientific">Caerostris extrusa</name>
    <name type="common">Bark spider</name>
    <name type="synonym">Caerostris bankana</name>
    <dbReference type="NCBI Taxonomy" id="172846"/>
    <lineage>
        <taxon>Eukaryota</taxon>
        <taxon>Metazoa</taxon>
        <taxon>Ecdysozoa</taxon>
        <taxon>Arthropoda</taxon>
        <taxon>Chelicerata</taxon>
        <taxon>Arachnida</taxon>
        <taxon>Araneae</taxon>
        <taxon>Araneomorphae</taxon>
        <taxon>Entelegynae</taxon>
        <taxon>Araneoidea</taxon>
        <taxon>Araneidae</taxon>
        <taxon>Caerostris</taxon>
    </lineage>
</organism>